<dbReference type="CDD" id="cd07012">
    <property type="entry name" value="PBP2_Bug_TTT"/>
    <property type="match status" value="1"/>
</dbReference>
<evidence type="ECO:0000256" key="1">
    <source>
        <dbReference type="ARBA" id="ARBA00006987"/>
    </source>
</evidence>
<protein>
    <submittedName>
        <fullName evidence="3">Putative Bug-like extracytoplasmic solute binding receptor, TTT family</fullName>
    </submittedName>
</protein>
<feature type="chain" id="PRO_5012159345" evidence="2">
    <location>
        <begin position="22"/>
        <end position="338"/>
    </location>
</feature>
<proteinExistence type="inferred from homology"/>
<feature type="signal peptide" evidence="2">
    <location>
        <begin position="1"/>
        <end position="21"/>
    </location>
</feature>
<organism evidence="3">
    <name type="scientific">Cupriavidus necator</name>
    <name type="common">Alcaligenes eutrophus</name>
    <name type="synonym">Ralstonia eutropha</name>
    <dbReference type="NCBI Taxonomy" id="106590"/>
    <lineage>
        <taxon>Bacteria</taxon>
        <taxon>Pseudomonadati</taxon>
        <taxon>Pseudomonadota</taxon>
        <taxon>Betaproteobacteria</taxon>
        <taxon>Burkholderiales</taxon>
        <taxon>Burkholderiaceae</taxon>
        <taxon>Cupriavidus</taxon>
    </lineage>
</organism>
<dbReference type="InterPro" id="IPR006311">
    <property type="entry name" value="TAT_signal"/>
</dbReference>
<gene>
    <name evidence="3" type="ORF">CNECB9_2540006</name>
</gene>
<dbReference type="PANTHER" id="PTHR42928">
    <property type="entry name" value="TRICARBOXYLATE-BINDING PROTEIN"/>
    <property type="match status" value="1"/>
</dbReference>
<comment type="similarity">
    <text evidence="1">Belongs to the UPF0065 (bug) family.</text>
</comment>
<keyword evidence="2" id="KW-0732">Signal</keyword>
<dbReference type="AlphaFoldDB" id="A0A1K0IEZ9"/>
<dbReference type="PROSITE" id="PS51318">
    <property type="entry name" value="TAT"/>
    <property type="match status" value="1"/>
</dbReference>
<dbReference type="EMBL" id="FMSH01000173">
    <property type="protein sequence ID" value="SCU75773.1"/>
    <property type="molecule type" value="Genomic_DNA"/>
</dbReference>
<accession>A0A1K0IEZ9</accession>
<evidence type="ECO:0000256" key="2">
    <source>
        <dbReference type="SAM" id="SignalP"/>
    </source>
</evidence>
<dbReference type="InterPro" id="IPR042100">
    <property type="entry name" value="Bug_dom1"/>
</dbReference>
<dbReference type="Gene3D" id="3.40.190.10">
    <property type="entry name" value="Periplasmic binding protein-like II"/>
    <property type="match status" value="1"/>
</dbReference>
<evidence type="ECO:0000313" key="3">
    <source>
        <dbReference type="EMBL" id="SCU75773.1"/>
    </source>
</evidence>
<dbReference type="RefSeq" id="WP_340524633.1">
    <property type="nucleotide sequence ID" value="NZ_FMSH01000173.1"/>
</dbReference>
<dbReference type="PIRSF" id="PIRSF017082">
    <property type="entry name" value="YflP"/>
    <property type="match status" value="1"/>
</dbReference>
<sequence>MTRPLDRRTAGKWLLAGAATAATTSLPRALLAQSTFPSKTLQLVVPYPAGGTTDVVARTLAHGLSGPTRSASIAIVENRPGGSSSIGTGFVARAQADGHTLLVTTGSTVTLLPHTQGLPFDPLKVLTSVAELGRTPLFLYANPGIPAKDLKGLVAWMKTNPGKITYGSYGQGTQGHFGGVILGKAAGVDMLHVPFQGGAPAMQALIGGHVQLMIDAYQPAMEQVKAGKVLALAVSSPERSPYAPEVPSFRELGLPQLEAISGFFGMFAPAATKPETVAVLSRLVSGITASDAYRQSLAKLGVLPPQALTPAQMDRANRQTNAEWAKFVRDIGYRRGEA</sequence>
<dbReference type="InterPro" id="IPR005064">
    <property type="entry name" value="BUG"/>
</dbReference>
<reference evidence="3" key="1">
    <citation type="submission" date="2016-09" db="EMBL/GenBank/DDBJ databases">
        <authorList>
            <person name="Capua I."/>
            <person name="De Benedictis P."/>
            <person name="Joannis T."/>
            <person name="Lombin L.H."/>
            <person name="Cattoli G."/>
        </authorList>
    </citation>
    <scope>NUCLEOTIDE SEQUENCE</scope>
    <source>
        <strain evidence="3">B9</strain>
    </source>
</reference>
<name>A0A1K0IEZ9_CUPNE</name>
<dbReference type="PANTHER" id="PTHR42928:SF5">
    <property type="entry name" value="BLR1237 PROTEIN"/>
    <property type="match status" value="1"/>
</dbReference>
<keyword evidence="3" id="KW-0675">Receptor</keyword>
<dbReference type="Pfam" id="PF03401">
    <property type="entry name" value="TctC"/>
    <property type="match status" value="1"/>
</dbReference>
<dbReference type="Gene3D" id="3.40.190.150">
    <property type="entry name" value="Bordetella uptake gene, domain 1"/>
    <property type="match status" value="1"/>
</dbReference>
<dbReference type="SUPFAM" id="SSF53850">
    <property type="entry name" value="Periplasmic binding protein-like II"/>
    <property type="match status" value="1"/>
</dbReference>